<accession>A0A6A7JT08</accession>
<evidence type="ECO:0000256" key="1">
    <source>
        <dbReference type="SAM" id="SignalP"/>
    </source>
</evidence>
<dbReference type="InterPro" id="IPR051470">
    <property type="entry name" value="Thiol:disulfide_interchange"/>
</dbReference>
<evidence type="ECO:0000313" key="5">
    <source>
        <dbReference type="Proteomes" id="UP000093205"/>
    </source>
</evidence>
<dbReference type="Gene3D" id="3.40.30.10">
    <property type="entry name" value="Glutaredoxin"/>
    <property type="match status" value="1"/>
</dbReference>
<keyword evidence="5" id="KW-1185">Reference proteome</keyword>
<feature type="signal peptide" evidence="1">
    <location>
        <begin position="1"/>
        <end position="16"/>
    </location>
</feature>
<dbReference type="SUPFAM" id="SSF52833">
    <property type="entry name" value="Thioredoxin-like"/>
    <property type="match status" value="1"/>
</dbReference>
<reference evidence="3 5" key="1">
    <citation type="submission" date="2018-08" db="EMBL/GenBank/DDBJ databases">
        <title>Survival mechanisms of Campylobacter hepaticus identified by genomic analysis and comparative transcriptomic analysis of in vivo and in vitro derived bacteria.</title>
        <authorList>
            <person name="Van T.T.H."/>
            <person name="Moore R.J."/>
        </authorList>
    </citation>
    <scope>NUCLEOTIDE SEQUENCE [LARGE SCALE GENOMIC DNA]</scope>
    <source>
        <strain evidence="3 5">HV10</strain>
    </source>
</reference>
<keyword evidence="1" id="KW-0732">Signal</keyword>
<dbReference type="InterPro" id="IPR036249">
    <property type="entry name" value="Thioredoxin-like_sf"/>
</dbReference>
<name>A0A6A7JT08_9BACT</name>
<dbReference type="PANTHER" id="PTHR35272:SF3">
    <property type="entry name" value="THIOL:DISULFIDE INTERCHANGE PROTEIN DSBC"/>
    <property type="match status" value="1"/>
</dbReference>
<dbReference type="AlphaFoldDB" id="A0A6A7JT08"/>
<gene>
    <name evidence="3" type="ORF">A2J15_004675</name>
    <name evidence="4" type="ORF">GC022_04770</name>
</gene>
<sequence>MKKLSLILISCASLFAASNTEISDFYSKNIKSQFPSAVISVGNRQKVGDTGFESVIVSVELNGQKQENILFTKDNIITPDLIDLKNGISYAQDYEMKKFQEARENFTKNAKAVAQKESMIVALGDKKKPAIYVFTDPECPYCRDHLARIEDDLKNYQVNYILTPIHGKSAFEKSALIYKETKKAKSDKEKIVILNKYYDPDIKNYPKVSDAELKEVVSLYEKYRSLGLNATPTVIK</sequence>
<protein>
    <submittedName>
        <fullName evidence="3">DsbA family protein</fullName>
    </submittedName>
    <submittedName>
        <fullName evidence="4">Thioredoxin fold domain-containing protein</fullName>
    </submittedName>
</protein>
<dbReference type="Proteomes" id="UP000093205">
    <property type="component" value="Chromosome"/>
</dbReference>
<evidence type="ECO:0000259" key="2">
    <source>
        <dbReference type="Pfam" id="PF13098"/>
    </source>
</evidence>
<feature type="domain" description="Thioredoxin-like fold" evidence="2">
    <location>
        <begin position="126"/>
        <end position="235"/>
    </location>
</feature>
<dbReference type="InterPro" id="IPR012336">
    <property type="entry name" value="Thioredoxin-like_fold"/>
</dbReference>
<dbReference type="Pfam" id="PF13098">
    <property type="entry name" value="Thioredoxin_2"/>
    <property type="match status" value="1"/>
</dbReference>
<feature type="chain" id="PRO_5044629725" evidence="1">
    <location>
        <begin position="17"/>
        <end position="236"/>
    </location>
</feature>
<evidence type="ECO:0000313" key="4">
    <source>
        <dbReference type="EMBL" id="MPV91480.1"/>
    </source>
</evidence>
<dbReference type="KEGG" id="chw:A2J15_004675"/>
<evidence type="ECO:0000313" key="3">
    <source>
        <dbReference type="EMBL" id="AXP08998.1"/>
    </source>
</evidence>
<dbReference type="EMBL" id="CP031611">
    <property type="protein sequence ID" value="AXP08998.1"/>
    <property type="molecule type" value="Genomic_DNA"/>
</dbReference>
<dbReference type="EMBL" id="WHMJ01000010">
    <property type="protein sequence ID" value="MPV91480.1"/>
    <property type="molecule type" value="Genomic_DNA"/>
</dbReference>
<organism evidence="4">
    <name type="scientific">Campylobacter hepaticus</name>
    <dbReference type="NCBI Taxonomy" id="1813019"/>
    <lineage>
        <taxon>Bacteria</taxon>
        <taxon>Pseudomonadati</taxon>
        <taxon>Campylobacterota</taxon>
        <taxon>Epsilonproteobacteria</taxon>
        <taxon>Campylobacterales</taxon>
        <taxon>Campylobacteraceae</taxon>
        <taxon>Campylobacter</taxon>
    </lineage>
</organism>
<dbReference type="GeneID" id="44004811"/>
<dbReference type="OrthoDB" id="9800545at2"/>
<proteinExistence type="predicted"/>
<reference evidence="4" key="2">
    <citation type="journal article" date="2019" name="Front. Microbiol.">
        <title>Campylobacter hepaticus, the cause of Spotty Liver Disease in chickens: Transmission and routes of infection.</title>
        <authorList>
            <person name="Van T.H."/>
            <person name="Moore R.J."/>
            <person name="Phung C."/>
        </authorList>
    </citation>
    <scope>NUCLEOTIDE SEQUENCE</scope>
    <source>
        <strain evidence="4">QLD_2/QLD</strain>
    </source>
</reference>
<dbReference type="RefSeq" id="WP_066776975.1">
    <property type="nucleotide sequence ID" value="NZ_CBCSFE010000010.1"/>
</dbReference>
<dbReference type="PANTHER" id="PTHR35272">
    <property type="entry name" value="THIOL:DISULFIDE INTERCHANGE PROTEIN DSBC-RELATED"/>
    <property type="match status" value="1"/>
</dbReference>